<keyword evidence="5 7" id="KW-0472">Membrane</keyword>
<comment type="caution">
    <text evidence="8">The sequence shown here is derived from an EMBL/GenBank/DDBJ whole genome shotgun (WGS) entry which is preliminary data.</text>
</comment>
<gene>
    <name evidence="8" type="ORF">SEMRO_89_G046940.1</name>
</gene>
<reference evidence="8" key="1">
    <citation type="submission" date="2020-06" db="EMBL/GenBank/DDBJ databases">
        <authorList>
            <consortium name="Plant Systems Biology data submission"/>
        </authorList>
    </citation>
    <scope>NUCLEOTIDE SEQUENCE</scope>
    <source>
        <strain evidence="8">D6</strain>
    </source>
</reference>
<dbReference type="InterPro" id="IPR010635">
    <property type="entry name" value="Heparan_SO4-6-sulfoTrfase"/>
</dbReference>
<feature type="transmembrane region" description="Helical" evidence="7">
    <location>
        <begin position="60"/>
        <end position="82"/>
    </location>
</feature>
<dbReference type="EMBL" id="CAICTM010000088">
    <property type="protein sequence ID" value="CAB9500674.1"/>
    <property type="molecule type" value="Genomic_DNA"/>
</dbReference>
<keyword evidence="6" id="KW-0325">Glycoprotein</keyword>
<keyword evidence="3 7" id="KW-0812">Transmembrane</keyword>
<dbReference type="OrthoDB" id="48783at2759"/>
<accession>A0A9N8DJ68</accession>
<dbReference type="PANTHER" id="PTHR12812:SF0">
    <property type="entry name" value="HEPARAN-SULFATE 6-O-SULFOTRANSFERASE"/>
    <property type="match status" value="1"/>
</dbReference>
<evidence type="ECO:0000313" key="8">
    <source>
        <dbReference type="EMBL" id="CAB9500674.1"/>
    </source>
</evidence>
<comment type="subcellular location">
    <subcellularLocation>
        <location evidence="1">Membrane</location>
        <topology evidence="1">Single-pass membrane protein</topology>
    </subcellularLocation>
</comment>
<dbReference type="AlphaFoldDB" id="A0A9N8DJ68"/>
<keyword evidence="9" id="KW-1185">Reference proteome</keyword>
<evidence type="ECO:0000256" key="3">
    <source>
        <dbReference type="ARBA" id="ARBA00022692"/>
    </source>
</evidence>
<dbReference type="GO" id="GO:0017095">
    <property type="term" value="F:heparan sulfate 6-sulfotransferase activity"/>
    <property type="evidence" value="ECO:0007669"/>
    <property type="project" value="TreeGrafter"/>
</dbReference>
<keyword evidence="4 7" id="KW-1133">Transmembrane helix</keyword>
<dbReference type="Proteomes" id="UP001153069">
    <property type="component" value="Unassembled WGS sequence"/>
</dbReference>
<evidence type="ECO:0000256" key="6">
    <source>
        <dbReference type="ARBA" id="ARBA00023180"/>
    </source>
</evidence>
<evidence type="ECO:0000256" key="2">
    <source>
        <dbReference type="ARBA" id="ARBA00022679"/>
    </source>
</evidence>
<dbReference type="Gene3D" id="3.40.50.300">
    <property type="entry name" value="P-loop containing nucleotide triphosphate hydrolases"/>
    <property type="match status" value="2"/>
</dbReference>
<dbReference type="PANTHER" id="PTHR12812">
    <property type="entry name" value="HEPARAN SULFATE 6-O-SULFOTRANSFERASE 3"/>
    <property type="match status" value="1"/>
</dbReference>
<dbReference type="Pfam" id="PF03567">
    <property type="entry name" value="Sulfotransfer_2"/>
    <property type="match status" value="1"/>
</dbReference>
<protein>
    <submittedName>
        <fullName evidence="8">Uncharacterized protein</fullName>
    </submittedName>
</protein>
<dbReference type="GO" id="GO:0016020">
    <property type="term" value="C:membrane"/>
    <property type="evidence" value="ECO:0007669"/>
    <property type="project" value="UniProtKB-SubCell"/>
</dbReference>
<evidence type="ECO:0000256" key="7">
    <source>
        <dbReference type="SAM" id="Phobius"/>
    </source>
</evidence>
<dbReference type="InterPro" id="IPR027417">
    <property type="entry name" value="P-loop_NTPase"/>
</dbReference>
<proteinExistence type="predicted"/>
<sequence>MSHHHNQEGSMCRDQECRNQNRPSIAYKRNITRDQTTKMSVHHDLRELQDRRRPANRRSLYCIFICLVAVAMCWMCNSIFAYNVASRSESEQRAVGILSRIDDFSKQKEREPRQFSQTLDIAPFASNRSIVLIHVGKAGGLTIRENLAHTCNFVGFGGSLKRQERKRQKCKDRLNRNGGLSLQTQSVFHGQDYNGTAVKESTTFVITLRNPIDRIVSAYRYSHPSNCIGNNETDSPEYNIRGCQLLKEGLLETRAGFKIFKQCFPDPAMEDFAQILMNPYKASRHMQTLPNREIRECHRIARGLLAGIAMDNIIPHMQYTYRHYFSNTILLYPEKEVFGIRTEHQFADMELVDKWVGGKGKAWNRDNPFTHGSQHFAPSPLSVEATNKLCCTLSSEIEVYLDIFDKAINLDLAAKREAEDRLRQQCGLSTDVSWREWQTLCEIGLSESIESSLENTTALPTYSFYPQQAEVAQNRSIVLVHVGKAGGMTLRNTLAFPCATGRLIGSSPLEEQQEICTNKYQLGQRLSLQTRSVFHVDDYDPVDMKKATTYLFTLRNPVERVISAYRFSHPDNCGYGNNTDDLMRGCTVIQYGHLDNPLDMAQCFPSAAMEDFAQSLIPPWRPTPSFQNLTQDKINDCRRYALAMVQRSSVEVAIPQMHFNYLYYYSGSVKKFPDKEVFAVRTEHEWEDIVTIDKWIGGTGKYPGQGGAHTHGSEHYRPSPLSEEAYHKLCCVLASEIKIYFHLYDLALNLDEAAKLESEDILREKCGIPASTSWTEWRNGCNQRLADVDSERSVAVLTAEEERTLDDRLAKEAELKFSTGDLDKGRY</sequence>
<organism evidence="8 9">
    <name type="scientific">Seminavis robusta</name>
    <dbReference type="NCBI Taxonomy" id="568900"/>
    <lineage>
        <taxon>Eukaryota</taxon>
        <taxon>Sar</taxon>
        <taxon>Stramenopiles</taxon>
        <taxon>Ochrophyta</taxon>
        <taxon>Bacillariophyta</taxon>
        <taxon>Bacillariophyceae</taxon>
        <taxon>Bacillariophycidae</taxon>
        <taxon>Naviculales</taxon>
        <taxon>Naviculaceae</taxon>
        <taxon>Seminavis</taxon>
    </lineage>
</organism>
<evidence type="ECO:0000256" key="4">
    <source>
        <dbReference type="ARBA" id="ARBA00022989"/>
    </source>
</evidence>
<keyword evidence="2" id="KW-0808">Transferase</keyword>
<evidence type="ECO:0000256" key="5">
    <source>
        <dbReference type="ARBA" id="ARBA00023136"/>
    </source>
</evidence>
<dbReference type="InterPro" id="IPR005331">
    <property type="entry name" value="Sulfotransferase"/>
</dbReference>
<evidence type="ECO:0000256" key="1">
    <source>
        <dbReference type="ARBA" id="ARBA00004167"/>
    </source>
</evidence>
<evidence type="ECO:0000313" key="9">
    <source>
        <dbReference type="Proteomes" id="UP001153069"/>
    </source>
</evidence>
<name>A0A9N8DJ68_9STRA</name>